<dbReference type="AlphaFoldDB" id="B8MM29"/>
<sequence length="264" mass="30313">MIVKSRHQEHRSYGGDAATLLDWVFYHNVLYKFSIRHWLQRTMEQEIIANREMVISQAIFNPNRHIIQSTLGCSLELLDLLGQAVDLVRQDRKDPELLTKSHQYAIDSLEQRLRAVDQQLCSGINDEEYHTVGSRKHYTAIAQLFQFAILIYLDRVVRGSPISSPASQTAAEQSFSILRDLGVCERPFPMFILSLQAESDSDRILMLRSLQRTRKERTLGNLDWTEQMIRRIWAQQDLHGTEGVDALFVINSVISANSAPPSFT</sequence>
<dbReference type="GO" id="GO:0003700">
    <property type="term" value="F:DNA-binding transcription factor activity"/>
    <property type="evidence" value="ECO:0007669"/>
    <property type="project" value="TreeGrafter"/>
</dbReference>
<dbReference type="GO" id="GO:0045944">
    <property type="term" value="P:positive regulation of transcription by RNA polymerase II"/>
    <property type="evidence" value="ECO:0007669"/>
    <property type="project" value="TreeGrafter"/>
</dbReference>
<organism evidence="3 4">
    <name type="scientific">Talaromyces stipitatus (strain ATCC 10500 / CBS 375.48 / QM 6759 / NRRL 1006)</name>
    <name type="common">Penicillium stipitatum</name>
    <dbReference type="NCBI Taxonomy" id="441959"/>
    <lineage>
        <taxon>Eukaryota</taxon>
        <taxon>Fungi</taxon>
        <taxon>Dikarya</taxon>
        <taxon>Ascomycota</taxon>
        <taxon>Pezizomycotina</taxon>
        <taxon>Eurotiomycetes</taxon>
        <taxon>Eurotiomycetidae</taxon>
        <taxon>Eurotiales</taxon>
        <taxon>Trichocomaceae</taxon>
        <taxon>Talaromyces</taxon>
        <taxon>Talaromyces sect. Talaromyces</taxon>
    </lineage>
</organism>
<dbReference type="VEuPathDB" id="FungiDB:TSTA_097970"/>
<dbReference type="EMBL" id="EQ962658">
    <property type="protein sequence ID" value="EED13541.1"/>
    <property type="molecule type" value="Genomic_DNA"/>
</dbReference>
<dbReference type="PANTHER" id="PTHR37534:SF39">
    <property type="entry name" value="TRANSCRIPTION FACTOR DOMAIN-CONTAINING PROTEIN"/>
    <property type="match status" value="1"/>
</dbReference>
<dbReference type="STRING" id="441959.B8MM29"/>
<dbReference type="PANTHER" id="PTHR37534">
    <property type="entry name" value="TRANSCRIPTIONAL ACTIVATOR PROTEIN UGA3"/>
    <property type="match status" value="1"/>
</dbReference>
<accession>B8MM29</accession>
<evidence type="ECO:0000256" key="2">
    <source>
        <dbReference type="ARBA" id="ARBA00023242"/>
    </source>
</evidence>
<comment type="subcellular location">
    <subcellularLocation>
        <location evidence="1">Nucleus</location>
    </subcellularLocation>
</comment>
<dbReference type="Pfam" id="PF11951">
    <property type="entry name" value="Fungal_trans_2"/>
    <property type="match status" value="1"/>
</dbReference>
<keyword evidence="2" id="KW-0539">Nucleus</keyword>
<dbReference type="InterPro" id="IPR021858">
    <property type="entry name" value="Fun_TF"/>
</dbReference>
<evidence type="ECO:0008006" key="5">
    <source>
        <dbReference type="Google" id="ProtNLM"/>
    </source>
</evidence>
<name>B8MM29_TALSN</name>
<evidence type="ECO:0000256" key="1">
    <source>
        <dbReference type="ARBA" id="ARBA00004123"/>
    </source>
</evidence>
<dbReference type="Proteomes" id="UP000001745">
    <property type="component" value="Unassembled WGS sequence"/>
</dbReference>
<reference evidence="4" key="1">
    <citation type="journal article" date="2015" name="Genome Announc.">
        <title>Genome sequence of the AIDS-associated pathogen Penicillium marneffei (ATCC18224) and its near taxonomic relative Talaromyces stipitatus (ATCC10500).</title>
        <authorList>
            <person name="Nierman W.C."/>
            <person name="Fedorova-Abrams N.D."/>
            <person name="Andrianopoulos A."/>
        </authorList>
    </citation>
    <scope>NUCLEOTIDE SEQUENCE [LARGE SCALE GENOMIC DNA]</scope>
    <source>
        <strain evidence="4">ATCC 10500 / CBS 375.48 / QM 6759 / NRRL 1006</strain>
    </source>
</reference>
<keyword evidence="4" id="KW-1185">Reference proteome</keyword>
<dbReference type="OrthoDB" id="5130013at2759"/>
<evidence type="ECO:0000313" key="4">
    <source>
        <dbReference type="Proteomes" id="UP000001745"/>
    </source>
</evidence>
<dbReference type="RefSeq" id="XP_002485779.1">
    <property type="nucleotide sequence ID" value="XM_002485734.1"/>
</dbReference>
<gene>
    <name evidence="3" type="ORF">TSTA_097970</name>
</gene>
<dbReference type="InParanoid" id="B8MM29"/>
<dbReference type="PhylomeDB" id="B8MM29"/>
<protein>
    <recommendedName>
        <fullName evidence="5">C6 finger domain protein</fullName>
    </recommendedName>
</protein>
<dbReference type="GO" id="GO:0000976">
    <property type="term" value="F:transcription cis-regulatory region binding"/>
    <property type="evidence" value="ECO:0007669"/>
    <property type="project" value="TreeGrafter"/>
</dbReference>
<dbReference type="GeneID" id="8108436"/>
<dbReference type="eggNOG" id="ENOG502RP1G">
    <property type="taxonomic scope" value="Eukaryota"/>
</dbReference>
<proteinExistence type="predicted"/>
<dbReference type="GO" id="GO:0005634">
    <property type="term" value="C:nucleus"/>
    <property type="evidence" value="ECO:0007669"/>
    <property type="project" value="UniProtKB-SubCell"/>
</dbReference>
<evidence type="ECO:0000313" key="3">
    <source>
        <dbReference type="EMBL" id="EED13541.1"/>
    </source>
</evidence>
<dbReference type="HOGENOM" id="CLU_015493_0_0_1"/>